<feature type="region of interest" description="Disordered" evidence="3">
    <location>
        <begin position="375"/>
        <end position="398"/>
    </location>
</feature>
<dbReference type="AlphaFoldDB" id="A0A6P6RRQ1"/>
<dbReference type="RefSeq" id="XP_026190493.1">
    <property type="nucleotide sequence ID" value="XM_026334708.1"/>
</dbReference>
<proteinExistence type="predicted"/>
<feature type="non-terminal residue" evidence="5">
    <location>
        <position position="398"/>
    </location>
</feature>
<dbReference type="Proteomes" id="UP000515125">
    <property type="component" value="Unplaced"/>
</dbReference>
<sequence length="398" mass="42023">MCDPIKHSAWITLPPMLQQRQQLAAVAVGNMLVAMGGRDSTGNKGLVLKTCERLVLPLSQKSEGVLGEQAAWLAAESKKNAATPVSPNSTSGDSPSGVCTAEEEEDAVKGLTPTETPRHEAARVSSGEFLSTFCSRQQRPSLKGPVLPWVALPPMRQARCRFAAAHIRGKIFCVGGLGGVKALASVEVFDAMNNTWIEGPPLNIPRIGASLLLWFTARGTPLLLALGGQSAVDEAEGPPSRGGPLRSAETLDLKAYFFAAFGELLPPLQPSLQQAESLPQPETPQGQHGWMLHEDCGLANLSMASCAVDCTEWTVCTAGRFCMRFAATQKWASELPGEIAGTGRGAAGKPKATLAASGRRNVPQSLSLSGCCSHGLSPQTSEELRRLLPKGRVAAASR</sequence>
<dbReference type="SUPFAM" id="SSF117281">
    <property type="entry name" value="Kelch motif"/>
    <property type="match status" value="2"/>
</dbReference>
<feature type="region of interest" description="Disordered" evidence="3">
    <location>
        <begin position="79"/>
        <end position="103"/>
    </location>
</feature>
<dbReference type="GeneID" id="113146663"/>
<dbReference type="SMART" id="SM00612">
    <property type="entry name" value="Kelch"/>
    <property type="match status" value="1"/>
</dbReference>
<keyword evidence="4" id="KW-1185">Reference proteome</keyword>
<keyword evidence="1" id="KW-0880">Kelch repeat</keyword>
<dbReference type="Gene3D" id="2.120.10.80">
    <property type="entry name" value="Kelch-type beta propeller"/>
    <property type="match status" value="1"/>
</dbReference>
<dbReference type="InterPro" id="IPR006652">
    <property type="entry name" value="Kelch_1"/>
</dbReference>
<name>A0A6P6RRQ1_9EIME</name>
<protein>
    <submittedName>
        <fullName evidence="5">Uncharacterized protein LOC113146663</fullName>
    </submittedName>
</protein>
<evidence type="ECO:0000313" key="4">
    <source>
        <dbReference type="Proteomes" id="UP000515125"/>
    </source>
</evidence>
<reference evidence="5" key="1">
    <citation type="submission" date="2025-08" db="UniProtKB">
        <authorList>
            <consortium name="RefSeq"/>
        </authorList>
    </citation>
    <scope>IDENTIFICATION</scope>
</reference>
<evidence type="ECO:0000256" key="1">
    <source>
        <dbReference type="ARBA" id="ARBA00022441"/>
    </source>
</evidence>
<keyword evidence="2" id="KW-0677">Repeat</keyword>
<dbReference type="InterPro" id="IPR015915">
    <property type="entry name" value="Kelch-typ_b-propeller"/>
</dbReference>
<dbReference type="PANTHER" id="PTHR46344">
    <property type="entry name" value="OS02G0202900 PROTEIN"/>
    <property type="match status" value="1"/>
</dbReference>
<evidence type="ECO:0000256" key="2">
    <source>
        <dbReference type="ARBA" id="ARBA00022737"/>
    </source>
</evidence>
<dbReference type="Pfam" id="PF01344">
    <property type="entry name" value="Kelch_1"/>
    <property type="match status" value="1"/>
</dbReference>
<accession>A0A6P6RRQ1</accession>
<dbReference type="PANTHER" id="PTHR46344:SF27">
    <property type="entry name" value="KELCH REPEAT SUPERFAMILY PROTEIN"/>
    <property type="match status" value="1"/>
</dbReference>
<feature type="compositionally biased region" description="Polar residues" evidence="3">
    <location>
        <begin position="83"/>
        <end position="94"/>
    </location>
</feature>
<evidence type="ECO:0000256" key="3">
    <source>
        <dbReference type="SAM" id="MobiDB-lite"/>
    </source>
</evidence>
<evidence type="ECO:0000313" key="5">
    <source>
        <dbReference type="RefSeq" id="XP_026190493.1"/>
    </source>
</evidence>
<organism evidence="4 5">
    <name type="scientific">Cyclospora cayetanensis</name>
    <dbReference type="NCBI Taxonomy" id="88456"/>
    <lineage>
        <taxon>Eukaryota</taxon>
        <taxon>Sar</taxon>
        <taxon>Alveolata</taxon>
        <taxon>Apicomplexa</taxon>
        <taxon>Conoidasida</taxon>
        <taxon>Coccidia</taxon>
        <taxon>Eucoccidiorida</taxon>
        <taxon>Eimeriorina</taxon>
        <taxon>Eimeriidae</taxon>
        <taxon>Cyclospora</taxon>
    </lineage>
</organism>
<dbReference type="OrthoDB" id="354632at2759"/>
<gene>
    <name evidence="5" type="primary">LOC113146663</name>
</gene>